<evidence type="ECO:0000313" key="3">
    <source>
        <dbReference type="Proteomes" id="UP001066276"/>
    </source>
</evidence>
<reference evidence="2" key="1">
    <citation type="journal article" date="2022" name="bioRxiv">
        <title>Sequencing and chromosome-scale assembly of the giantPleurodeles waltlgenome.</title>
        <authorList>
            <person name="Brown T."/>
            <person name="Elewa A."/>
            <person name="Iarovenko S."/>
            <person name="Subramanian E."/>
            <person name="Araus A.J."/>
            <person name="Petzold A."/>
            <person name="Susuki M."/>
            <person name="Suzuki K.-i.T."/>
            <person name="Hayashi T."/>
            <person name="Toyoda A."/>
            <person name="Oliveira C."/>
            <person name="Osipova E."/>
            <person name="Leigh N.D."/>
            <person name="Simon A."/>
            <person name="Yun M.H."/>
        </authorList>
    </citation>
    <scope>NUCLEOTIDE SEQUENCE</scope>
    <source>
        <strain evidence="2">20211129_DDA</strain>
        <tissue evidence="2">Liver</tissue>
    </source>
</reference>
<dbReference type="Proteomes" id="UP001066276">
    <property type="component" value="Chromosome 11"/>
</dbReference>
<name>A0AAV7LMH5_PLEWA</name>
<feature type="compositionally biased region" description="Basic and acidic residues" evidence="1">
    <location>
        <begin position="9"/>
        <end position="21"/>
    </location>
</feature>
<dbReference type="EMBL" id="JANPWB010000015">
    <property type="protein sequence ID" value="KAJ1091654.1"/>
    <property type="molecule type" value="Genomic_DNA"/>
</dbReference>
<dbReference type="AlphaFoldDB" id="A0AAV7LMH5"/>
<sequence length="89" mass="9477">MVQYTGCLRHREDTGQDDKTSKSHTQMEIGIKQPGSGATGCNSGPGDLGQEREEARALVEPLTSATLVDSGSEVVEGNPDLETKQHPLV</sequence>
<proteinExistence type="predicted"/>
<protein>
    <submittedName>
        <fullName evidence="2">Uncharacterized protein</fullName>
    </submittedName>
</protein>
<organism evidence="2 3">
    <name type="scientific">Pleurodeles waltl</name>
    <name type="common">Iberian ribbed newt</name>
    <dbReference type="NCBI Taxonomy" id="8319"/>
    <lineage>
        <taxon>Eukaryota</taxon>
        <taxon>Metazoa</taxon>
        <taxon>Chordata</taxon>
        <taxon>Craniata</taxon>
        <taxon>Vertebrata</taxon>
        <taxon>Euteleostomi</taxon>
        <taxon>Amphibia</taxon>
        <taxon>Batrachia</taxon>
        <taxon>Caudata</taxon>
        <taxon>Salamandroidea</taxon>
        <taxon>Salamandridae</taxon>
        <taxon>Pleurodelinae</taxon>
        <taxon>Pleurodeles</taxon>
    </lineage>
</organism>
<comment type="caution">
    <text evidence="2">The sequence shown here is derived from an EMBL/GenBank/DDBJ whole genome shotgun (WGS) entry which is preliminary data.</text>
</comment>
<accession>A0AAV7LMH5</accession>
<keyword evidence="3" id="KW-1185">Reference proteome</keyword>
<evidence type="ECO:0000313" key="2">
    <source>
        <dbReference type="EMBL" id="KAJ1091654.1"/>
    </source>
</evidence>
<gene>
    <name evidence="2" type="ORF">NDU88_004771</name>
</gene>
<evidence type="ECO:0000256" key="1">
    <source>
        <dbReference type="SAM" id="MobiDB-lite"/>
    </source>
</evidence>
<feature type="region of interest" description="Disordered" evidence="1">
    <location>
        <begin position="1"/>
        <end position="89"/>
    </location>
</feature>